<dbReference type="EMBL" id="MU003727">
    <property type="protein sequence ID" value="KAF2801861.1"/>
    <property type="molecule type" value="Genomic_DNA"/>
</dbReference>
<dbReference type="RefSeq" id="XP_033568825.1">
    <property type="nucleotide sequence ID" value="XM_033728679.1"/>
</dbReference>
<reference evidence="3" key="3">
    <citation type="submission" date="2025-04" db="UniProtKB">
        <authorList>
            <consortium name="RefSeq"/>
        </authorList>
    </citation>
    <scope>IDENTIFICATION</scope>
    <source>
        <strain evidence="3">CBS 304.34</strain>
    </source>
</reference>
<dbReference type="Proteomes" id="UP000504636">
    <property type="component" value="Unplaced"/>
</dbReference>
<evidence type="ECO:0000313" key="3">
    <source>
        <dbReference type="RefSeq" id="XP_033568825.1"/>
    </source>
</evidence>
<name>A0A6A6XZ77_9PEZI</name>
<dbReference type="GeneID" id="54469572"/>
<sequence length="280" mass="31301">MKLVAQALGCSFHFPGLYQRAFEDFEFTSPRNNGYSTNVRVPVVQLLWVCGQNEKMLRLRDGGCPWANSIIDDDLVFSLRDSVRVAAFPLLHNYLSVENIVRGVGNFIKYLVSNHPYCWDLDKPITFDMGLTGFAVAFCFAHQVRYVSASMSENLVNPLPADLYRLAKSVARGSRKSYPESRPIRQGELTVLITQEATSMMENRIDLAEFLQQNLPNCTVAHAKIEAEFSEMINYTSFSVTQCGNDELQEALQVVAVADSGLREKLDMDGSALAYDEAGS</sequence>
<keyword evidence="2" id="KW-1185">Reference proteome</keyword>
<dbReference type="AlphaFoldDB" id="A0A6A6XZ77"/>
<reference evidence="3" key="2">
    <citation type="submission" date="2020-04" db="EMBL/GenBank/DDBJ databases">
        <authorList>
            <consortium name="NCBI Genome Project"/>
        </authorList>
    </citation>
    <scope>NUCLEOTIDE SEQUENCE</scope>
    <source>
        <strain evidence="3">CBS 304.34</strain>
    </source>
</reference>
<gene>
    <name evidence="1 3" type="ORF">BDZ99DRAFT_577310</name>
</gene>
<proteinExistence type="predicted"/>
<accession>A0A6A6XZ77</accession>
<organism evidence="1">
    <name type="scientific">Mytilinidion resinicola</name>
    <dbReference type="NCBI Taxonomy" id="574789"/>
    <lineage>
        <taxon>Eukaryota</taxon>
        <taxon>Fungi</taxon>
        <taxon>Dikarya</taxon>
        <taxon>Ascomycota</taxon>
        <taxon>Pezizomycotina</taxon>
        <taxon>Dothideomycetes</taxon>
        <taxon>Pleosporomycetidae</taxon>
        <taxon>Mytilinidiales</taxon>
        <taxon>Mytilinidiaceae</taxon>
        <taxon>Mytilinidion</taxon>
    </lineage>
</organism>
<reference evidence="1 3" key="1">
    <citation type="journal article" date="2020" name="Stud. Mycol.">
        <title>101 Dothideomycetes genomes: a test case for predicting lifestyles and emergence of pathogens.</title>
        <authorList>
            <person name="Haridas S."/>
            <person name="Albert R."/>
            <person name="Binder M."/>
            <person name="Bloem J."/>
            <person name="Labutti K."/>
            <person name="Salamov A."/>
            <person name="Andreopoulos B."/>
            <person name="Baker S."/>
            <person name="Barry K."/>
            <person name="Bills G."/>
            <person name="Bluhm B."/>
            <person name="Cannon C."/>
            <person name="Castanera R."/>
            <person name="Culley D."/>
            <person name="Daum C."/>
            <person name="Ezra D."/>
            <person name="Gonzalez J."/>
            <person name="Henrissat B."/>
            <person name="Kuo A."/>
            <person name="Liang C."/>
            <person name="Lipzen A."/>
            <person name="Lutzoni F."/>
            <person name="Magnuson J."/>
            <person name="Mondo S."/>
            <person name="Nolan M."/>
            <person name="Ohm R."/>
            <person name="Pangilinan J."/>
            <person name="Park H.-J."/>
            <person name="Ramirez L."/>
            <person name="Alfaro M."/>
            <person name="Sun H."/>
            <person name="Tritt A."/>
            <person name="Yoshinaga Y."/>
            <person name="Zwiers L.-H."/>
            <person name="Turgeon B."/>
            <person name="Goodwin S."/>
            <person name="Spatafora J."/>
            <person name="Crous P."/>
            <person name="Grigoriev I."/>
        </authorList>
    </citation>
    <scope>NUCLEOTIDE SEQUENCE</scope>
    <source>
        <strain evidence="1 3">CBS 304.34</strain>
    </source>
</reference>
<evidence type="ECO:0000313" key="2">
    <source>
        <dbReference type="Proteomes" id="UP000504636"/>
    </source>
</evidence>
<evidence type="ECO:0000313" key="1">
    <source>
        <dbReference type="EMBL" id="KAF2801861.1"/>
    </source>
</evidence>
<protein>
    <submittedName>
        <fullName evidence="1 3">Uncharacterized protein</fullName>
    </submittedName>
</protein>